<evidence type="ECO:0000256" key="1">
    <source>
        <dbReference type="ARBA" id="ARBA00023125"/>
    </source>
</evidence>
<dbReference type="OrthoDB" id="9801008at2"/>
<organism evidence="4 5">
    <name type="scientific">Paraclostridium sordellii</name>
    <name type="common">Clostridium sordellii</name>
    <dbReference type="NCBI Taxonomy" id="1505"/>
    <lineage>
        <taxon>Bacteria</taxon>
        <taxon>Bacillati</taxon>
        <taxon>Bacillota</taxon>
        <taxon>Clostridia</taxon>
        <taxon>Peptostreptococcales</taxon>
        <taxon>Peptostreptococcaceae</taxon>
        <taxon>Paraclostridium</taxon>
    </lineage>
</organism>
<dbReference type="RefSeq" id="WP_055343249.1">
    <property type="nucleotide sequence ID" value="NZ_CEKZ01000027.1"/>
</dbReference>
<keyword evidence="2" id="KW-0472">Membrane</keyword>
<evidence type="ECO:0000259" key="3">
    <source>
        <dbReference type="PROSITE" id="PS50943"/>
    </source>
</evidence>
<reference evidence="4 5" key="1">
    <citation type="submission" date="2015-01" db="EMBL/GenBank/DDBJ databases">
        <authorList>
            <person name="Aslett A.Martin."/>
            <person name="De Silva Nishadi"/>
        </authorList>
    </citation>
    <scope>NUCLEOTIDE SEQUENCE [LARGE SCALE GENOMIC DNA]</scope>
    <source>
        <strain evidence="4 5">R28058</strain>
    </source>
</reference>
<dbReference type="Gene3D" id="1.10.260.40">
    <property type="entry name" value="lambda repressor-like DNA-binding domains"/>
    <property type="match status" value="1"/>
</dbReference>
<dbReference type="CDD" id="cd00093">
    <property type="entry name" value="HTH_XRE"/>
    <property type="match status" value="1"/>
</dbReference>
<accession>A0A0C7LIP7</accession>
<protein>
    <submittedName>
        <fullName evidence="4">DNA-binding protein</fullName>
    </submittedName>
</protein>
<dbReference type="SUPFAM" id="SSF47413">
    <property type="entry name" value="lambda repressor-like DNA-binding domains"/>
    <property type="match status" value="1"/>
</dbReference>
<evidence type="ECO:0000313" key="5">
    <source>
        <dbReference type="Proteomes" id="UP000049127"/>
    </source>
</evidence>
<feature type="domain" description="HTH cro/C1-type" evidence="3">
    <location>
        <begin position="7"/>
        <end position="61"/>
    </location>
</feature>
<dbReference type="InterPro" id="IPR010982">
    <property type="entry name" value="Lambda_DNA-bd_dom_sf"/>
</dbReference>
<keyword evidence="1 4" id="KW-0238">DNA-binding</keyword>
<proteinExistence type="predicted"/>
<dbReference type="EMBL" id="CEKZ01000027">
    <property type="protein sequence ID" value="CEP41750.1"/>
    <property type="molecule type" value="Genomic_DNA"/>
</dbReference>
<dbReference type="PANTHER" id="PTHR46558">
    <property type="entry name" value="TRACRIPTIONAL REGULATORY PROTEIN-RELATED-RELATED"/>
    <property type="match status" value="1"/>
</dbReference>
<name>A0A0C7LIP7_PARSO</name>
<keyword evidence="2" id="KW-0812">Transmembrane</keyword>
<evidence type="ECO:0000256" key="2">
    <source>
        <dbReference type="SAM" id="Phobius"/>
    </source>
</evidence>
<dbReference type="Pfam" id="PF01381">
    <property type="entry name" value="HTH_3"/>
    <property type="match status" value="1"/>
</dbReference>
<evidence type="ECO:0000313" key="4">
    <source>
        <dbReference type="EMBL" id="CEP41750.1"/>
    </source>
</evidence>
<dbReference type="PANTHER" id="PTHR46558:SF4">
    <property type="entry name" value="DNA-BIDING PHAGE PROTEIN"/>
    <property type="match status" value="1"/>
</dbReference>
<feature type="transmembrane region" description="Helical" evidence="2">
    <location>
        <begin position="229"/>
        <end position="246"/>
    </location>
</feature>
<dbReference type="InterPro" id="IPR001387">
    <property type="entry name" value="Cro/C1-type_HTH"/>
</dbReference>
<sequence>MTIGRKLKQARLKKELTQENIANILNVSRSTISNWEIGRSYPDLESVVALSDLYNISLDELLREDDDMVRKLSNDSKVLSKLIKISRIICVLFVFLFLGMTLTNAKERIAEKRYHYWFNEGMKISKELSNIIKNKDINNIDSYKTDVDKLIESKDILFIRLYPNKEKAYKFSNKSSDKIFEYGKLREGKEYFGGIYETDKNNKNQSIYFIYRTPENKIFEIYPLIHKPIIYATPLAIIGYIGIEIINKRRTLNK</sequence>
<dbReference type="AlphaFoldDB" id="A0A0C7LIP7"/>
<dbReference type="SMART" id="SM00530">
    <property type="entry name" value="HTH_XRE"/>
    <property type="match status" value="1"/>
</dbReference>
<dbReference type="Proteomes" id="UP000049127">
    <property type="component" value="Unassembled WGS sequence"/>
</dbReference>
<gene>
    <name evidence="4" type="primary">immR_7</name>
    <name evidence="4" type="ORF">R28058_32491</name>
</gene>
<dbReference type="PROSITE" id="PS50943">
    <property type="entry name" value="HTH_CROC1"/>
    <property type="match status" value="1"/>
</dbReference>
<feature type="transmembrane region" description="Helical" evidence="2">
    <location>
        <begin position="85"/>
        <end position="105"/>
    </location>
</feature>
<dbReference type="GO" id="GO:0003677">
    <property type="term" value="F:DNA binding"/>
    <property type="evidence" value="ECO:0007669"/>
    <property type="project" value="UniProtKB-KW"/>
</dbReference>
<keyword evidence="2" id="KW-1133">Transmembrane helix</keyword>